<name>A0A2T6ZWQ5_TUBBO</name>
<evidence type="ECO:0000313" key="2">
    <source>
        <dbReference type="EMBL" id="PUU79864.1"/>
    </source>
</evidence>
<comment type="caution">
    <text evidence="2">The sequence shown here is derived from an EMBL/GenBank/DDBJ whole genome shotgun (WGS) entry which is preliminary data.</text>
</comment>
<gene>
    <name evidence="2" type="ORF">B9Z19DRAFT_1080690</name>
</gene>
<keyword evidence="3" id="KW-1185">Reference proteome</keyword>
<dbReference type="Proteomes" id="UP000244722">
    <property type="component" value="Unassembled WGS sequence"/>
</dbReference>
<reference evidence="2 3" key="1">
    <citation type="submission" date="2017-04" db="EMBL/GenBank/DDBJ databases">
        <title>Draft genome sequence of Tuber borchii Vittad., a whitish edible truffle.</title>
        <authorList>
            <consortium name="DOE Joint Genome Institute"/>
            <person name="Murat C."/>
            <person name="Kuo A."/>
            <person name="Barry K.W."/>
            <person name="Clum A."/>
            <person name="Dockter R.B."/>
            <person name="Fauchery L."/>
            <person name="Iotti M."/>
            <person name="Kohler A."/>
            <person name="Labutti K."/>
            <person name="Lindquist E.A."/>
            <person name="Lipzen A."/>
            <person name="Ohm R.A."/>
            <person name="Wang M."/>
            <person name="Grigoriev I.V."/>
            <person name="Zambonelli A."/>
            <person name="Martin F.M."/>
        </authorList>
    </citation>
    <scope>NUCLEOTIDE SEQUENCE [LARGE SCALE GENOMIC DNA]</scope>
    <source>
        <strain evidence="2 3">Tbo3840</strain>
    </source>
</reference>
<evidence type="ECO:0000256" key="1">
    <source>
        <dbReference type="SAM" id="SignalP"/>
    </source>
</evidence>
<feature type="signal peptide" evidence="1">
    <location>
        <begin position="1"/>
        <end position="18"/>
    </location>
</feature>
<feature type="chain" id="PRO_5015506513" evidence="1">
    <location>
        <begin position="19"/>
        <end position="72"/>
    </location>
</feature>
<dbReference type="AlphaFoldDB" id="A0A2T6ZWQ5"/>
<dbReference type="EMBL" id="NESQ01000079">
    <property type="protein sequence ID" value="PUU79864.1"/>
    <property type="molecule type" value="Genomic_DNA"/>
</dbReference>
<evidence type="ECO:0000313" key="3">
    <source>
        <dbReference type="Proteomes" id="UP000244722"/>
    </source>
</evidence>
<proteinExistence type="predicted"/>
<accession>A0A2T6ZWQ5</accession>
<feature type="non-terminal residue" evidence="2">
    <location>
        <position position="1"/>
    </location>
</feature>
<keyword evidence="1" id="KW-0732">Signal</keyword>
<protein>
    <submittedName>
        <fullName evidence="2">Uncharacterized protein</fullName>
    </submittedName>
</protein>
<organism evidence="2 3">
    <name type="scientific">Tuber borchii</name>
    <name type="common">White truffle</name>
    <dbReference type="NCBI Taxonomy" id="42251"/>
    <lineage>
        <taxon>Eukaryota</taxon>
        <taxon>Fungi</taxon>
        <taxon>Dikarya</taxon>
        <taxon>Ascomycota</taxon>
        <taxon>Pezizomycotina</taxon>
        <taxon>Pezizomycetes</taxon>
        <taxon>Pezizales</taxon>
        <taxon>Tuberaceae</taxon>
        <taxon>Tuber</taxon>
    </lineage>
</organism>
<sequence length="72" mass="8439">RVLLELLMLLVILTISHDIYWTCMHASYPAIIQTKKFTAYARWVDTLENEFFYAVKHTPLSFDKLRICACDG</sequence>